<dbReference type="InterPro" id="IPR011701">
    <property type="entry name" value="MFS"/>
</dbReference>
<evidence type="ECO:0000256" key="5">
    <source>
        <dbReference type="SAM" id="Phobius"/>
    </source>
</evidence>
<feature type="transmembrane region" description="Helical" evidence="5">
    <location>
        <begin position="266"/>
        <end position="291"/>
    </location>
</feature>
<dbReference type="Pfam" id="PF07690">
    <property type="entry name" value="MFS_1"/>
    <property type="match status" value="1"/>
</dbReference>
<keyword evidence="4 5" id="KW-0472">Membrane</keyword>
<dbReference type="RefSeq" id="WP_028026859.1">
    <property type="nucleotide sequence ID" value="NZ_JANJZH010000008.1"/>
</dbReference>
<sequence length="461" mass="47773">MPLSEKQHTYALFAIVVITCALGSLTQTVMNSMLTGVCEDFAIDAAVGQWVTTIYMLVMGVTVPVVTFLSRRLSVKSLVYPALGFYLVGSVVAFFAPVFAVLVAARVLQAIATGITLPLVQSVAMTRFPRERTGTAMGIGGIAMGFAPNIGPLIGGALAGSWGWRSFYLMLAGVLVLLGAACALLVKSQGDHRGDAVFDLPSFVQSTLGFGGLLLGASNAATMGFAEPSVWAPGLLGAAFIVAFVRRQRRVAHPLISLDIFQSRHLRAGFVAQNCLFASFMGITLVLPLFVQGPAGMTALEAGIVFVPATAVALFVNPLAGVLVDKVGPRAVCITGATFLTVGAASFMFVDATTPLWALTFWQGVRAVGVSALVGPLNSWGLSGLPGRLIMDGSAFFATVRQVCASLGTALMMLLISLLGAGGAVAANGGATLAVAPYQAAFALSTVFSAAVLVCALWKIR</sequence>
<dbReference type="GO" id="GO:0005886">
    <property type="term" value="C:plasma membrane"/>
    <property type="evidence" value="ECO:0007669"/>
    <property type="project" value="UniProtKB-SubCell"/>
</dbReference>
<name>A0A6N8JNT7_9ACTN</name>
<feature type="transmembrane region" description="Helical" evidence="5">
    <location>
        <begin position="50"/>
        <end position="69"/>
    </location>
</feature>
<dbReference type="GO" id="GO:0022857">
    <property type="term" value="F:transmembrane transporter activity"/>
    <property type="evidence" value="ECO:0007669"/>
    <property type="project" value="InterPro"/>
</dbReference>
<feature type="transmembrane region" description="Helical" evidence="5">
    <location>
        <begin position="356"/>
        <end position="382"/>
    </location>
</feature>
<keyword evidence="2 5" id="KW-0812">Transmembrane</keyword>
<feature type="transmembrane region" description="Helical" evidence="5">
    <location>
        <begin position="331"/>
        <end position="350"/>
    </location>
</feature>
<comment type="subcellular location">
    <subcellularLocation>
        <location evidence="1">Cell membrane</location>
        <topology evidence="1">Multi-pass membrane protein</topology>
    </subcellularLocation>
</comment>
<gene>
    <name evidence="7" type="ORF">GKZ27_03310</name>
</gene>
<evidence type="ECO:0000256" key="3">
    <source>
        <dbReference type="ARBA" id="ARBA00022989"/>
    </source>
</evidence>
<feature type="transmembrane region" description="Helical" evidence="5">
    <location>
        <begin position="403"/>
        <end position="426"/>
    </location>
</feature>
<evidence type="ECO:0000313" key="8">
    <source>
        <dbReference type="Proteomes" id="UP000463388"/>
    </source>
</evidence>
<feature type="transmembrane region" description="Helical" evidence="5">
    <location>
        <begin position="438"/>
        <end position="458"/>
    </location>
</feature>
<dbReference type="InterPro" id="IPR020846">
    <property type="entry name" value="MFS_dom"/>
</dbReference>
<evidence type="ECO:0000256" key="1">
    <source>
        <dbReference type="ARBA" id="ARBA00004651"/>
    </source>
</evidence>
<feature type="transmembrane region" description="Helical" evidence="5">
    <location>
        <begin position="229"/>
        <end position="245"/>
    </location>
</feature>
<accession>A0A6N8JNT7</accession>
<dbReference type="Gene3D" id="1.20.1720.10">
    <property type="entry name" value="Multidrug resistance protein D"/>
    <property type="match status" value="1"/>
</dbReference>
<dbReference type="OrthoDB" id="9812221at2"/>
<feature type="transmembrane region" description="Helical" evidence="5">
    <location>
        <begin position="136"/>
        <end position="160"/>
    </location>
</feature>
<dbReference type="InterPro" id="IPR036259">
    <property type="entry name" value="MFS_trans_sf"/>
</dbReference>
<keyword evidence="8" id="KW-1185">Reference proteome</keyword>
<dbReference type="EMBL" id="WSRR01000004">
    <property type="protein sequence ID" value="MVX60490.1"/>
    <property type="molecule type" value="Genomic_DNA"/>
</dbReference>
<dbReference type="Gene3D" id="1.20.1250.20">
    <property type="entry name" value="MFS general substrate transporter like domains"/>
    <property type="match status" value="1"/>
</dbReference>
<evidence type="ECO:0000256" key="4">
    <source>
        <dbReference type="ARBA" id="ARBA00023136"/>
    </source>
</evidence>
<dbReference type="PRINTS" id="PR01036">
    <property type="entry name" value="TCRTETB"/>
</dbReference>
<evidence type="ECO:0000259" key="6">
    <source>
        <dbReference type="PROSITE" id="PS50850"/>
    </source>
</evidence>
<feature type="transmembrane region" description="Helical" evidence="5">
    <location>
        <begin position="78"/>
        <end position="101"/>
    </location>
</feature>
<protein>
    <submittedName>
        <fullName evidence="7">MFS transporter</fullName>
    </submittedName>
</protein>
<evidence type="ECO:0000313" key="7">
    <source>
        <dbReference type="EMBL" id="MVX60490.1"/>
    </source>
</evidence>
<dbReference type="PANTHER" id="PTHR42718">
    <property type="entry name" value="MAJOR FACILITATOR SUPERFAMILY MULTIDRUG TRANSPORTER MFSC"/>
    <property type="match status" value="1"/>
</dbReference>
<dbReference type="PROSITE" id="PS50850">
    <property type="entry name" value="MFS"/>
    <property type="match status" value="1"/>
</dbReference>
<feature type="transmembrane region" description="Helical" evidence="5">
    <location>
        <begin position="166"/>
        <end position="186"/>
    </location>
</feature>
<dbReference type="SUPFAM" id="SSF103473">
    <property type="entry name" value="MFS general substrate transporter"/>
    <property type="match status" value="1"/>
</dbReference>
<dbReference type="AlphaFoldDB" id="A0A6N8JNT7"/>
<dbReference type="Proteomes" id="UP000463388">
    <property type="component" value="Unassembled WGS sequence"/>
</dbReference>
<feature type="domain" description="Major facilitator superfamily (MFS) profile" evidence="6">
    <location>
        <begin position="12"/>
        <end position="461"/>
    </location>
</feature>
<reference evidence="7 8" key="1">
    <citation type="submission" date="2019-12" db="EMBL/GenBank/DDBJ databases">
        <title>Microbes associate with the intestines of laboratory mice.</title>
        <authorList>
            <person name="Navarre W."/>
            <person name="Wong E."/>
        </authorList>
    </citation>
    <scope>NUCLEOTIDE SEQUENCE [LARGE SCALE GENOMIC DNA]</scope>
    <source>
        <strain evidence="7 8">NM66_B29</strain>
    </source>
</reference>
<dbReference type="PANTHER" id="PTHR42718:SF24">
    <property type="entry name" value="MAJOR FACILITATOR SUPERFAMILY (MFS) PROFILE DOMAIN-CONTAINING PROTEIN"/>
    <property type="match status" value="1"/>
</dbReference>
<feature type="transmembrane region" description="Helical" evidence="5">
    <location>
        <begin position="12"/>
        <end position="30"/>
    </location>
</feature>
<keyword evidence="3 5" id="KW-1133">Transmembrane helix</keyword>
<evidence type="ECO:0000256" key="2">
    <source>
        <dbReference type="ARBA" id="ARBA00022692"/>
    </source>
</evidence>
<feature type="transmembrane region" description="Helical" evidence="5">
    <location>
        <begin position="303"/>
        <end position="324"/>
    </location>
</feature>
<organism evidence="7 8">
    <name type="scientific">Adlercreutzia mucosicola</name>
    <dbReference type="NCBI Taxonomy" id="580026"/>
    <lineage>
        <taxon>Bacteria</taxon>
        <taxon>Bacillati</taxon>
        <taxon>Actinomycetota</taxon>
        <taxon>Coriobacteriia</taxon>
        <taxon>Eggerthellales</taxon>
        <taxon>Eggerthellaceae</taxon>
        <taxon>Adlercreutzia</taxon>
    </lineage>
</organism>
<proteinExistence type="predicted"/>
<comment type="caution">
    <text evidence="7">The sequence shown here is derived from an EMBL/GenBank/DDBJ whole genome shotgun (WGS) entry which is preliminary data.</text>
</comment>